<name>A0A2M9A486_9BACT</name>
<reference evidence="1 2" key="1">
    <citation type="submission" date="2017-11" db="EMBL/GenBank/DDBJ databases">
        <title>Animal gut microbial communities from fecal samples from Wisconsin, USA.</title>
        <authorList>
            <person name="Neumann A."/>
        </authorList>
    </citation>
    <scope>NUCLEOTIDE SEQUENCE [LARGE SCALE GENOMIC DNA]</scope>
    <source>
        <strain evidence="1 2">UWS3</strain>
    </source>
</reference>
<comment type="caution">
    <text evidence="1">The sequence shown here is derived from an EMBL/GenBank/DDBJ whole genome shotgun (WGS) entry which is preliminary data.</text>
</comment>
<accession>A0A2M9A486</accession>
<dbReference type="Proteomes" id="UP000231134">
    <property type="component" value="Unassembled WGS sequence"/>
</dbReference>
<evidence type="ECO:0000313" key="2">
    <source>
        <dbReference type="Proteomes" id="UP000231134"/>
    </source>
</evidence>
<evidence type="ECO:0000313" key="1">
    <source>
        <dbReference type="EMBL" id="PJJ40468.1"/>
    </source>
</evidence>
<dbReference type="AlphaFoldDB" id="A0A2M9A486"/>
<dbReference type="RefSeq" id="WP_100424546.1">
    <property type="nucleotide sequence ID" value="NZ_PGEX01000001.1"/>
</dbReference>
<organism evidence="1 2">
    <name type="scientific">Hallerella succinigenes</name>
    <dbReference type="NCBI Taxonomy" id="1896222"/>
    <lineage>
        <taxon>Bacteria</taxon>
        <taxon>Pseudomonadati</taxon>
        <taxon>Fibrobacterota</taxon>
        <taxon>Fibrobacteria</taxon>
        <taxon>Fibrobacterales</taxon>
        <taxon>Fibrobacteraceae</taxon>
        <taxon>Hallerella</taxon>
    </lineage>
</organism>
<dbReference type="EMBL" id="PGEX01000001">
    <property type="protein sequence ID" value="PJJ40468.1"/>
    <property type="molecule type" value="Genomic_DNA"/>
</dbReference>
<keyword evidence="2" id="KW-1185">Reference proteome</keyword>
<proteinExistence type="predicted"/>
<sequence>MISFTSVENFFEECTTGIEFVYEGKWYLIEFDDPFSGIGKVRIHLQDEDGSGYLDDNRCEEFDNLENLVHKYKIGDRTLAEIICDENNIPRTVLPVKRPIEKWQSDLFEGKE</sequence>
<gene>
    <name evidence="1" type="ORF">BGX16_0392</name>
</gene>
<protein>
    <submittedName>
        <fullName evidence="1">Uncharacterized protein</fullName>
    </submittedName>
</protein>
<dbReference type="OrthoDB" id="9880909at2"/>